<dbReference type="AlphaFoldDB" id="A0A0D7BTV5"/>
<dbReference type="Proteomes" id="UP000054007">
    <property type="component" value="Unassembled WGS sequence"/>
</dbReference>
<proteinExistence type="predicted"/>
<accession>A0A0D7BTV5</accession>
<evidence type="ECO:0008006" key="3">
    <source>
        <dbReference type="Google" id="ProtNLM"/>
    </source>
</evidence>
<dbReference type="OrthoDB" id="3265815at2759"/>
<evidence type="ECO:0000313" key="1">
    <source>
        <dbReference type="EMBL" id="KIY73051.1"/>
    </source>
</evidence>
<protein>
    <recommendedName>
        <fullName evidence="3">BTB domain-containing protein</fullName>
    </recommendedName>
</protein>
<name>A0A0D7BTV5_9AGAR</name>
<keyword evidence="2" id="KW-1185">Reference proteome</keyword>
<dbReference type="STRING" id="1314674.A0A0D7BTV5"/>
<gene>
    <name evidence="1" type="ORF">CYLTODRAFT_428642</name>
</gene>
<sequence>MRPSSMLSQQLSRPIQTIPSTSYEEVQISTTFHPNSNLLAEPPDVVLVSSDGVYFHVHSSILDDASSNHFADALSNIDDEVFLPEASNILNIILLAIYNIDTSQYQPSLLILITAVDRMRFYGVTPLRYAAPNQALYVALYSFAPHQPIEVYAVAGRHNLETLAVRTSAHLLAFPLERLTDDLCDRIGAPYLKRLFFLHLDRMEKLREILMHQPGRHPPTSHCPGISAELMRAWGLATSTIVYDAKPGIDIAFGFVEEIPCMVCSESFTTRLAQAAAQWSQVKVH</sequence>
<organism evidence="1 2">
    <name type="scientific">Cylindrobasidium torrendii FP15055 ss-10</name>
    <dbReference type="NCBI Taxonomy" id="1314674"/>
    <lineage>
        <taxon>Eukaryota</taxon>
        <taxon>Fungi</taxon>
        <taxon>Dikarya</taxon>
        <taxon>Basidiomycota</taxon>
        <taxon>Agaricomycotina</taxon>
        <taxon>Agaricomycetes</taxon>
        <taxon>Agaricomycetidae</taxon>
        <taxon>Agaricales</taxon>
        <taxon>Marasmiineae</taxon>
        <taxon>Physalacriaceae</taxon>
        <taxon>Cylindrobasidium</taxon>
    </lineage>
</organism>
<dbReference type="EMBL" id="KN880438">
    <property type="protein sequence ID" value="KIY73051.1"/>
    <property type="molecule type" value="Genomic_DNA"/>
</dbReference>
<reference evidence="1 2" key="1">
    <citation type="journal article" date="2015" name="Fungal Genet. Biol.">
        <title>Evolution of novel wood decay mechanisms in Agaricales revealed by the genome sequences of Fistulina hepatica and Cylindrobasidium torrendii.</title>
        <authorList>
            <person name="Floudas D."/>
            <person name="Held B.W."/>
            <person name="Riley R."/>
            <person name="Nagy L.G."/>
            <person name="Koehler G."/>
            <person name="Ransdell A.S."/>
            <person name="Younus H."/>
            <person name="Chow J."/>
            <person name="Chiniquy J."/>
            <person name="Lipzen A."/>
            <person name="Tritt A."/>
            <person name="Sun H."/>
            <person name="Haridas S."/>
            <person name="LaButti K."/>
            <person name="Ohm R.A."/>
            <person name="Kues U."/>
            <person name="Blanchette R.A."/>
            <person name="Grigoriev I.V."/>
            <person name="Minto R.E."/>
            <person name="Hibbett D.S."/>
        </authorList>
    </citation>
    <scope>NUCLEOTIDE SEQUENCE [LARGE SCALE GENOMIC DNA]</scope>
    <source>
        <strain evidence="1 2">FP15055 ss-10</strain>
    </source>
</reference>
<evidence type="ECO:0000313" key="2">
    <source>
        <dbReference type="Proteomes" id="UP000054007"/>
    </source>
</evidence>